<dbReference type="GO" id="GO:0008299">
    <property type="term" value="P:isoprenoid biosynthetic process"/>
    <property type="evidence" value="ECO:0007669"/>
    <property type="project" value="UniProtKB-ARBA"/>
</dbReference>
<dbReference type="EMBL" id="NKUJ01000194">
    <property type="protein sequence ID" value="RMJ10687.1"/>
    <property type="molecule type" value="Genomic_DNA"/>
</dbReference>
<evidence type="ECO:0000256" key="2">
    <source>
        <dbReference type="ARBA" id="ARBA00006333"/>
    </source>
</evidence>
<dbReference type="PANTHER" id="PTHR35201">
    <property type="entry name" value="TERPENE SYNTHASE"/>
    <property type="match status" value="1"/>
</dbReference>
<sequence length="360" mass="40758">MKSSRLSQAAIVAALRGQTLRIPDLRALFRSWPRAHLNRHHAHITPIVDNAIDHMVVTYPHIASRKRDGIANLAALWYPQARRPQLETLALYTAWLVCWDDAVDANEGGLAADFARAERWRSQTLKMVRRALDVDETNTPVGELTFEDDPINRVFQEFGSRFCETAPIDQRRRLHYEIRTYITACATEQKLRLEHRIPDFNSYMDLRLATVGGTMLCSLVPYATEESLPAALTSAPEIGRMWLQVCILLSLLNDMLSLKKELRTDCAINAVSALIEPGVSLDEVVAQLEQRMRMAVKEFDEAAERLLQMAGPDDDLRGLVRRYIDGCRTTVTGTLEFTLTSPRYKIAKLVQQDGSLEIIL</sequence>
<dbReference type="InterPro" id="IPR034686">
    <property type="entry name" value="Terpene_cyclase-like_2"/>
</dbReference>
<keyword evidence="6" id="KW-1185">Reference proteome</keyword>
<dbReference type="EC" id="4.2.3.-" evidence="4"/>
<comment type="caution">
    <text evidence="5">The sequence shown here is derived from an EMBL/GenBank/DDBJ whole genome shotgun (WGS) entry which is preliminary data.</text>
</comment>
<gene>
    <name evidence="5" type="ORF">CDV36_009676</name>
</gene>
<keyword evidence="4" id="KW-0479">Metal-binding</keyword>
<evidence type="ECO:0000256" key="4">
    <source>
        <dbReference type="RuleBase" id="RU366034"/>
    </source>
</evidence>
<dbReference type="STRING" id="2010991.A0A3M2RZF6"/>
<dbReference type="SFLD" id="SFLDS00005">
    <property type="entry name" value="Isoprenoid_Synthase_Type_I"/>
    <property type="match status" value="1"/>
</dbReference>
<protein>
    <recommendedName>
        <fullName evidence="4">Terpene synthase</fullName>
        <ecNumber evidence="4">4.2.3.-</ecNumber>
    </recommendedName>
</protein>
<comment type="similarity">
    <text evidence="2 4">Belongs to the terpene synthase family.</text>
</comment>
<proteinExistence type="inferred from homology"/>
<accession>A0A3M2RZF6</accession>
<dbReference type="SFLD" id="SFLDG01020">
    <property type="entry name" value="Terpene_Cyclase_Like_2"/>
    <property type="match status" value="1"/>
</dbReference>
<dbReference type="OrthoDB" id="2861623at2759"/>
<reference evidence="5 6" key="1">
    <citation type="submission" date="2017-06" db="EMBL/GenBank/DDBJ databases">
        <title>Comparative genomic analysis of Ambrosia Fusariam Clade fungi.</title>
        <authorList>
            <person name="Stajich J.E."/>
            <person name="Carrillo J."/>
            <person name="Kijimoto T."/>
            <person name="Eskalen A."/>
            <person name="O'Donnell K."/>
            <person name="Kasson M."/>
        </authorList>
    </citation>
    <scope>NUCLEOTIDE SEQUENCE [LARGE SCALE GENOMIC DNA]</scope>
    <source>
        <strain evidence="5">UCR3666</strain>
    </source>
</reference>
<name>A0A3M2RZF6_9HYPO</name>
<dbReference type="Gene3D" id="1.10.600.10">
    <property type="entry name" value="Farnesyl Diphosphate Synthase"/>
    <property type="match status" value="1"/>
</dbReference>
<evidence type="ECO:0000313" key="5">
    <source>
        <dbReference type="EMBL" id="RMJ10687.1"/>
    </source>
</evidence>
<dbReference type="GO" id="GO:0010333">
    <property type="term" value="F:terpene synthase activity"/>
    <property type="evidence" value="ECO:0007669"/>
    <property type="project" value="InterPro"/>
</dbReference>
<keyword evidence="4" id="KW-0456">Lyase</keyword>
<dbReference type="GO" id="GO:0046872">
    <property type="term" value="F:metal ion binding"/>
    <property type="evidence" value="ECO:0007669"/>
    <property type="project" value="UniProtKB-KW"/>
</dbReference>
<evidence type="ECO:0000256" key="1">
    <source>
        <dbReference type="ARBA" id="ARBA00001946"/>
    </source>
</evidence>
<keyword evidence="3 4" id="KW-0460">Magnesium</keyword>
<dbReference type="AlphaFoldDB" id="A0A3M2RZF6"/>
<dbReference type="PANTHER" id="PTHR35201:SF4">
    <property type="entry name" value="BETA-PINACENE SYNTHASE-RELATED"/>
    <property type="match status" value="1"/>
</dbReference>
<organism evidence="5 6">
    <name type="scientific">Fusarium kuroshium</name>
    <dbReference type="NCBI Taxonomy" id="2010991"/>
    <lineage>
        <taxon>Eukaryota</taxon>
        <taxon>Fungi</taxon>
        <taxon>Dikarya</taxon>
        <taxon>Ascomycota</taxon>
        <taxon>Pezizomycotina</taxon>
        <taxon>Sordariomycetes</taxon>
        <taxon>Hypocreomycetidae</taxon>
        <taxon>Hypocreales</taxon>
        <taxon>Nectriaceae</taxon>
        <taxon>Fusarium</taxon>
        <taxon>Fusarium solani species complex</taxon>
    </lineage>
</organism>
<dbReference type="InterPro" id="IPR008949">
    <property type="entry name" value="Isoprenoid_synthase_dom_sf"/>
</dbReference>
<dbReference type="Proteomes" id="UP000277212">
    <property type="component" value="Unassembled WGS sequence"/>
</dbReference>
<dbReference type="Pfam" id="PF19086">
    <property type="entry name" value="Terpene_syn_C_2"/>
    <property type="match status" value="1"/>
</dbReference>
<evidence type="ECO:0000256" key="3">
    <source>
        <dbReference type="ARBA" id="ARBA00022842"/>
    </source>
</evidence>
<evidence type="ECO:0000313" key="6">
    <source>
        <dbReference type="Proteomes" id="UP000277212"/>
    </source>
</evidence>
<dbReference type="SUPFAM" id="SSF48576">
    <property type="entry name" value="Terpenoid synthases"/>
    <property type="match status" value="1"/>
</dbReference>
<comment type="cofactor">
    <cofactor evidence="1 4">
        <name>Mg(2+)</name>
        <dbReference type="ChEBI" id="CHEBI:18420"/>
    </cofactor>
</comment>